<dbReference type="InterPro" id="IPR011043">
    <property type="entry name" value="Gal_Oxase/kelch_b-propeller"/>
</dbReference>
<reference evidence="1" key="1">
    <citation type="submission" date="2023-02" db="EMBL/GenBank/DDBJ databases">
        <authorList>
            <person name="Rihtman B."/>
        </authorList>
    </citation>
    <scope>NUCLEOTIDE SEQUENCE</scope>
</reference>
<dbReference type="Proteomes" id="UP001216172">
    <property type="component" value="Segment"/>
</dbReference>
<proteinExistence type="predicted"/>
<dbReference type="InterPro" id="IPR058003">
    <property type="entry name" value="Phage_gp12"/>
</dbReference>
<sequence>MALKSGSLGTLLQGVSQQPDRVRLDGQVTEQVNLISDVTLGLSTRPATNEGPTLDRATSTHSYQDLSYGGKDYIIGYKSGDIQMWDLDGNRQNIQYRNGGSPNYLGADMQFHVVDGKIILLNRDKTVRQSSAVDGRDWYAALFHALGGQFLKTYAVAVTFSDGTTINAEYVAPDGTNSGDAADTTSENIVSELVAGLLADPNLPAGTEITRQFDVARVYHPTLQVRIGVSDGEGGEILRGVSDTVKDVDDLPRFAPNGMIVKVVTSDADEDDFWLKFDAKDTIPENGSAGFGKEGVWVEWYDPDQPRLFNLNTMPHVLVYESGTFYMEQGPWLGRAVGDDDSAPYPSIIDKKIRDVDGFESRIALLTPDSVVMTRTNEPFDLWRESATVVSATDPIDITSTKKDDLRFDWFVPFDRDMFVMADPGDSQFVIRGGGVDPNTASMVLTTEFEIASGGTPPVSTGRTILFPFSAGEYSGIKEFYTDSDNAANAANSLTETQDRYILGSVEGMAVSQNFNLGLFRTNRDRDTVWVYKYLWDGNEVLQSAWGKWKFNDTVAYFFFRNSLVHLLGIDSDGDVFLHTLDLNRPLGEYGYHEMLDRRVTKTVTSNNVELPYSGARFLQSTGCANPGLEVVPTLEIRLDATTTQYIFDEEIAPNGATLICGQTVEWELEPTQVFARDYQARIDTSQKVTIQDYVVHVDNSGEFKAIGSSPYSDDWEYSAYVFPLDGEPLDPDRLILQTGPFYIPWGERADWSSLKLTGTDIRPVTIHEVEWIGQILKTKGRRA</sequence>
<gene>
    <name evidence="1" type="ORF">ParaMal1_00002</name>
</gene>
<dbReference type="SUPFAM" id="SSF50965">
    <property type="entry name" value="Galactose oxidase, central domain"/>
    <property type="match status" value="1"/>
</dbReference>
<evidence type="ECO:0000313" key="1">
    <source>
        <dbReference type="EMBL" id="WFG40886.1"/>
    </source>
</evidence>
<name>A0AAF0JIV4_9CAUD</name>
<organism evidence="1 2">
    <name type="scientific">Paracoccus phage ParMal1</name>
    <dbReference type="NCBI Taxonomy" id="3032416"/>
    <lineage>
        <taxon>Viruses</taxon>
        <taxon>Duplodnaviria</taxon>
        <taxon>Heunggongvirae</taxon>
        <taxon>Uroviricota</taxon>
        <taxon>Caudoviricetes</taxon>
        <taxon>Autographivirales</taxon>
        <taxon>Autographivirales incertae sedis</taxon>
        <taxon>Mallvirus</taxon>
        <taxon>Mallvirus ParMal1</taxon>
    </lineage>
</organism>
<keyword evidence="2" id="KW-1185">Reference proteome</keyword>
<accession>A0AAF0JIV4</accession>
<evidence type="ECO:0000313" key="2">
    <source>
        <dbReference type="Proteomes" id="UP001216172"/>
    </source>
</evidence>
<dbReference type="EMBL" id="OQ376858">
    <property type="protein sequence ID" value="WFG40886.1"/>
    <property type="molecule type" value="Genomic_DNA"/>
</dbReference>
<protein>
    <submittedName>
        <fullName evidence="1">Tail protein</fullName>
    </submittedName>
</protein>
<dbReference type="Pfam" id="PF25675">
    <property type="entry name" value="Phage_nozzle"/>
    <property type="match status" value="1"/>
</dbReference>